<keyword evidence="1" id="KW-0456">Lyase</keyword>
<protein>
    <submittedName>
        <fullName evidence="1">Dimethylsulfonioproprionate lyase family protein</fullName>
    </submittedName>
</protein>
<dbReference type="InterPro" id="IPR014710">
    <property type="entry name" value="RmlC-like_jellyroll"/>
</dbReference>
<dbReference type="Gene3D" id="2.60.120.10">
    <property type="entry name" value="Jelly Rolls"/>
    <property type="match status" value="1"/>
</dbReference>
<dbReference type="Pfam" id="PF16867">
    <property type="entry name" value="DMSP_lyase"/>
    <property type="match status" value="1"/>
</dbReference>
<dbReference type="EMBL" id="JAPHAV010000012">
    <property type="protein sequence ID" value="MCX2698564.1"/>
    <property type="molecule type" value="Genomic_DNA"/>
</dbReference>
<dbReference type="InterPro" id="IPR011051">
    <property type="entry name" value="RmlC_Cupin_sf"/>
</dbReference>
<sequence length="198" mass="21808">MVDRTTELAHFVEVARNAFEEFVTNDSGRVSVDRIFGAIDAESGHINKDCIKLPVCAFLSDASEVETSNQTLLELVKSFLALEPDLSWVRRLSYDAATASENFPDGHGNCMVIGPGGLEDRPDVAIGASLLAPNVRYPDHTHFPEETYLVLSEGHFKQSDNEWFALGPGGSFYNPPGILHAMRSTNRPLLAFWALWVG</sequence>
<keyword evidence="2" id="KW-1185">Reference proteome</keyword>
<dbReference type="GO" id="GO:0016829">
    <property type="term" value="F:lyase activity"/>
    <property type="evidence" value="ECO:0007669"/>
    <property type="project" value="UniProtKB-KW"/>
</dbReference>
<dbReference type="Proteomes" id="UP001301216">
    <property type="component" value="Unassembled WGS sequence"/>
</dbReference>
<reference evidence="1 2" key="1">
    <citation type="submission" date="2022-11" db="EMBL/GenBank/DDBJ databases">
        <title>Brucella sp. YY2X, whole genome shotgun sequencing project.</title>
        <authorList>
            <person name="Yang Y."/>
        </authorList>
    </citation>
    <scope>NUCLEOTIDE SEQUENCE [LARGE SCALE GENOMIC DNA]</scope>
    <source>
        <strain evidence="1 2">YY2X</strain>
    </source>
</reference>
<evidence type="ECO:0000313" key="1">
    <source>
        <dbReference type="EMBL" id="MCX2698564.1"/>
    </source>
</evidence>
<name>A0ABT3QSK3_9HYPH</name>
<dbReference type="SUPFAM" id="SSF51182">
    <property type="entry name" value="RmlC-like cupins"/>
    <property type="match status" value="1"/>
</dbReference>
<organism evidence="1 2">
    <name type="scientific">Ochrobactrum chromiisoli</name>
    <dbReference type="NCBI Taxonomy" id="2993941"/>
    <lineage>
        <taxon>Bacteria</taxon>
        <taxon>Pseudomonadati</taxon>
        <taxon>Pseudomonadota</taxon>
        <taxon>Alphaproteobacteria</taxon>
        <taxon>Hyphomicrobiales</taxon>
        <taxon>Brucellaceae</taxon>
        <taxon>Brucella/Ochrobactrum group</taxon>
        <taxon>Ochrobactrum</taxon>
    </lineage>
</organism>
<dbReference type="RefSeq" id="WP_113533334.1">
    <property type="nucleotide sequence ID" value="NZ_JAPHAV010000012.1"/>
</dbReference>
<gene>
    <name evidence="1" type="ORF">OPR82_17690</name>
</gene>
<comment type="caution">
    <text evidence="1">The sequence shown here is derived from an EMBL/GenBank/DDBJ whole genome shotgun (WGS) entry which is preliminary data.</text>
</comment>
<accession>A0ABT3QSK3</accession>
<proteinExistence type="predicted"/>
<dbReference type="InterPro" id="IPR031723">
    <property type="entry name" value="DMSP_lyase"/>
</dbReference>
<evidence type="ECO:0000313" key="2">
    <source>
        <dbReference type="Proteomes" id="UP001301216"/>
    </source>
</evidence>